<dbReference type="PANTHER" id="PTHR14336:SF8">
    <property type="entry name" value="PROTEIN OPY1"/>
    <property type="match status" value="1"/>
</dbReference>
<dbReference type="SMART" id="SM00233">
    <property type="entry name" value="PH"/>
    <property type="match status" value="2"/>
</dbReference>
<dbReference type="Pfam" id="PF00169">
    <property type="entry name" value="PH"/>
    <property type="match status" value="2"/>
</dbReference>
<dbReference type="AlphaFoldDB" id="A0A8H6G079"/>
<reference evidence="3 4" key="1">
    <citation type="journal article" date="2020" name="Genomics">
        <title>Complete, high-quality genomes from long-read metagenomic sequencing of two wolf lichen thalli reveals enigmatic genome architecture.</title>
        <authorList>
            <person name="McKenzie S.K."/>
            <person name="Walston R.F."/>
            <person name="Allen J.L."/>
        </authorList>
    </citation>
    <scope>NUCLEOTIDE SEQUENCE [LARGE SCALE GENOMIC DNA]</scope>
    <source>
        <strain evidence="3">WasteWater2</strain>
    </source>
</reference>
<dbReference type="Gene3D" id="2.30.29.30">
    <property type="entry name" value="Pleckstrin-homology domain (PH domain)/Phosphotyrosine-binding domain (PTB)"/>
    <property type="match status" value="2"/>
</dbReference>
<dbReference type="CDD" id="cd13299">
    <property type="entry name" value="PH2_PH_fungal"/>
    <property type="match status" value="1"/>
</dbReference>
<keyword evidence="4" id="KW-1185">Reference proteome</keyword>
<dbReference type="InterPro" id="IPR011993">
    <property type="entry name" value="PH-like_dom_sf"/>
</dbReference>
<feature type="compositionally biased region" description="Polar residues" evidence="1">
    <location>
        <begin position="334"/>
        <end position="347"/>
    </location>
</feature>
<dbReference type="GeneID" id="59285383"/>
<feature type="domain" description="PH" evidence="2">
    <location>
        <begin position="161"/>
        <end position="258"/>
    </location>
</feature>
<organism evidence="3 4">
    <name type="scientific">Letharia columbiana</name>
    <dbReference type="NCBI Taxonomy" id="112416"/>
    <lineage>
        <taxon>Eukaryota</taxon>
        <taxon>Fungi</taxon>
        <taxon>Dikarya</taxon>
        <taxon>Ascomycota</taxon>
        <taxon>Pezizomycotina</taxon>
        <taxon>Lecanoromycetes</taxon>
        <taxon>OSLEUM clade</taxon>
        <taxon>Lecanoromycetidae</taxon>
        <taxon>Lecanorales</taxon>
        <taxon>Lecanorineae</taxon>
        <taxon>Parmeliaceae</taxon>
        <taxon>Letharia</taxon>
    </lineage>
</organism>
<dbReference type="Proteomes" id="UP000578531">
    <property type="component" value="Unassembled WGS sequence"/>
</dbReference>
<dbReference type="PANTHER" id="PTHR14336">
    <property type="entry name" value="TANDEM PH DOMAIN CONTAINING PROTEIN"/>
    <property type="match status" value="1"/>
</dbReference>
<dbReference type="EMBL" id="JACCJC010000011">
    <property type="protein sequence ID" value="KAF6238083.1"/>
    <property type="molecule type" value="Genomic_DNA"/>
</dbReference>
<gene>
    <name evidence="3" type="ORF">HO173_003717</name>
</gene>
<evidence type="ECO:0000256" key="1">
    <source>
        <dbReference type="SAM" id="MobiDB-lite"/>
    </source>
</evidence>
<protein>
    <recommendedName>
        <fullName evidence="2">PH domain-containing protein</fullName>
    </recommendedName>
</protein>
<feature type="region of interest" description="Disordered" evidence="1">
    <location>
        <begin position="330"/>
        <end position="385"/>
    </location>
</feature>
<evidence type="ECO:0000259" key="2">
    <source>
        <dbReference type="PROSITE" id="PS50003"/>
    </source>
</evidence>
<feature type="compositionally biased region" description="Basic and acidic residues" evidence="1">
    <location>
        <begin position="274"/>
        <end position="284"/>
    </location>
</feature>
<dbReference type="SUPFAM" id="SSF50729">
    <property type="entry name" value="PH domain-like"/>
    <property type="match status" value="2"/>
</dbReference>
<comment type="caution">
    <text evidence="3">The sequence shown here is derived from an EMBL/GenBank/DDBJ whole genome shotgun (WGS) entry which is preliminary data.</text>
</comment>
<accession>A0A8H6G079</accession>
<dbReference type="PROSITE" id="PS50003">
    <property type="entry name" value="PH_DOMAIN"/>
    <property type="match status" value="2"/>
</dbReference>
<feature type="compositionally biased region" description="Polar residues" evidence="1">
    <location>
        <begin position="360"/>
        <end position="369"/>
    </location>
</feature>
<evidence type="ECO:0000313" key="4">
    <source>
        <dbReference type="Proteomes" id="UP000578531"/>
    </source>
</evidence>
<sequence length="503" mass="56043">MNSSLKTFFPCLPQIIDSAQIYAGICPRESARRTLSRAAGKASFDRPNLRVRAPPLPKCPFPCSTQALAPNPQKRVSVQYQVSAWATIGTSNMADVLPANPRTSLTAPKAIPHPIDTKQPLPGSAPASTTLPKIASGVRSGHLNLDTFSPVNQNGSFAFDRVLRSGEVHKRTRKTKQWKSFYLVLRPNLLSLYKSPTEERLLKQIRLNDLNTVGYLKDPKGRRQHLFGLFSPERSYHFQGRSDADAKAWVELIKREAPQLDEDEPVDLGSPTAHDSHPDRHSGYERWGSSSPEPWEVPGRRSTTRDGIRIPGIRRLSAHELDYSGDELAHYSDFSDTPPQSCAQASSGPFAKRNERGVPKSSNAPYSTPMQPPATARNVSESSGFHADQQDDERVIWHGYLLCLKTKGGVRQWKRLWVVLRPKNLAFYKNDEEYAASLIIPLSNIINAVEIDPISRSKAHCMQVIAEEKSYRFCASSEDALAEWLGALKSQLTKRKDKKAGTS</sequence>
<dbReference type="CDD" id="cd13298">
    <property type="entry name" value="PH1_PH_fungal"/>
    <property type="match status" value="1"/>
</dbReference>
<feature type="domain" description="PH" evidence="2">
    <location>
        <begin position="394"/>
        <end position="493"/>
    </location>
</feature>
<feature type="region of interest" description="Disordered" evidence="1">
    <location>
        <begin position="260"/>
        <end position="308"/>
    </location>
</feature>
<dbReference type="OrthoDB" id="2157866at2759"/>
<dbReference type="RefSeq" id="XP_037167397.1">
    <property type="nucleotide sequence ID" value="XM_037305642.1"/>
</dbReference>
<dbReference type="InterPro" id="IPR051707">
    <property type="entry name" value="PI-Interact_SigTrans_Reg"/>
</dbReference>
<evidence type="ECO:0000313" key="3">
    <source>
        <dbReference type="EMBL" id="KAF6238083.1"/>
    </source>
</evidence>
<proteinExistence type="predicted"/>
<name>A0A8H6G079_9LECA</name>
<dbReference type="InterPro" id="IPR001849">
    <property type="entry name" value="PH_domain"/>
</dbReference>